<dbReference type="PANTHER" id="PTHR48108:SF34">
    <property type="entry name" value="CBS DOMAIN-CONTAINING PROTEIN YHCV"/>
    <property type="match status" value="1"/>
</dbReference>
<dbReference type="KEGG" id="dfc:DFI_04100"/>
<dbReference type="EMBL" id="CP021081">
    <property type="protein sequence ID" value="ASN80305.1"/>
    <property type="molecule type" value="Genomic_DNA"/>
</dbReference>
<evidence type="ECO:0000313" key="4">
    <source>
        <dbReference type="EMBL" id="ASN80305.1"/>
    </source>
</evidence>
<protein>
    <recommendedName>
        <fullName evidence="3">CBS domain-containing protein</fullName>
    </recommendedName>
</protein>
<dbReference type="Gene3D" id="3.10.580.10">
    <property type="entry name" value="CBS-domain"/>
    <property type="match status" value="1"/>
</dbReference>
<sequence length="138" mass="14696">MLVQDLMTSPALTIPPTTSLPDAAHLMKSKGIRRLPVVDGAHLVGIVTDRDVREAMPSKASTLSPWEATTHLAAIKVADVMRRSVLTTTADADARDAAYTMVKHRVGALPVVDAAGTVQGILSVTDVLRDYARVPQTT</sequence>
<dbReference type="Proteomes" id="UP000259030">
    <property type="component" value="Chromosome"/>
</dbReference>
<dbReference type="Pfam" id="PF00571">
    <property type="entry name" value="CBS"/>
    <property type="match status" value="2"/>
</dbReference>
<organism evidence="4 5">
    <name type="scientific">Deinococcus ficus</name>
    <dbReference type="NCBI Taxonomy" id="317577"/>
    <lineage>
        <taxon>Bacteria</taxon>
        <taxon>Thermotogati</taxon>
        <taxon>Deinococcota</taxon>
        <taxon>Deinococci</taxon>
        <taxon>Deinococcales</taxon>
        <taxon>Deinococcaceae</taxon>
        <taxon>Deinococcus</taxon>
    </lineage>
</organism>
<reference evidence="4 5" key="1">
    <citation type="submission" date="2017-05" db="EMBL/GenBank/DDBJ databases">
        <title>The complete genome sequence of Deinococcus ficus isolated from the rhizosphere of the Ficus religiosa L. in Taiwan.</title>
        <authorList>
            <person name="Wu K.-M."/>
            <person name="Liao T.-L."/>
            <person name="Liu Y.-M."/>
            <person name="Young C.-C."/>
            <person name="Tsai S.-F."/>
        </authorList>
    </citation>
    <scope>NUCLEOTIDE SEQUENCE [LARGE SCALE GENOMIC DNA]</scope>
    <source>
        <strain evidence="4 5">CC-FR2-10</strain>
    </source>
</reference>
<evidence type="ECO:0000256" key="1">
    <source>
        <dbReference type="ARBA" id="ARBA00022737"/>
    </source>
</evidence>
<dbReference type="SUPFAM" id="SSF54631">
    <property type="entry name" value="CBS-domain pair"/>
    <property type="match status" value="1"/>
</dbReference>
<evidence type="ECO:0000313" key="5">
    <source>
        <dbReference type="Proteomes" id="UP000259030"/>
    </source>
</evidence>
<keyword evidence="2" id="KW-0129">CBS domain</keyword>
<evidence type="ECO:0000259" key="3">
    <source>
        <dbReference type="PROSITE" id="PS51371"/>
    </source>
</evidence>
<evidence type="ECO:0000256" key="2">
    <source>
        <dbReference type="PROSITE-ProRule" id="PRU00703"/>
    </source>
</evidence>
<keyword evidence="5" id="KW-1185">Reference proteome</keyword>
<dbReference type="CDD" id="cd04584">
    <property type="entry name" value="CBS_pair_AcuB_like"/>
    <property type="match status" value="1"/>
</dbReference>
<dbReference type="PANTHER" id="PTHR48108">
    <property type="entry name" value="CBS DOMAIN-CONTAINING PROTEIN CBSX2, CHLOROPLASTIC"/>
    <property type="match status" value="1"/>
</dbReference>
<keyword evidence="1" id="KW-0677">Repeat</keyword>
<dbReference type="InterPro" id="IPR051462">
    <property type="entry name" value="CBS_domain-containing"/>
</dbReference>
<feature type="domain" description="CBS" evidence="3">
    <location>
        <begin position="7"/>
        <end position="62"/>
    </location>
</feature>
<gene>
    <name evidence="4" type="ORF">DFI_04100</name>
</gene>
<feature type="domain" description="CBS" evidence="3">
    <location>
        <begin position="81"/>
        <end position="138"/>
    </location>
</feature>
<dbReference type="RefSeq" id="WP_118375825.1">
    <property type="nucleotide sequence ID" value="NZ_ATTJ01000001.1"/>
</dbReference>
<accession>A0A221SUI2</accession>
<proteinExistence type="predicted"/>
<dbReference type="SMART" id="SM00116">
    <property type="entry name" value="CBS"/>
    <property type="match status" value="2"/>
</dbReference>
<dbReference type="PROSITE" id="PS51371">
    <property type="entry name" value="CBS"/>
    <property type="match status" value="2"/>
</dbReference>
<dbReference type="OrthoDB" id="9802114at2"/>
<dbReference type="STRING" id="317577.GCA_000419625_00319"/>
<name>A0A221SUI2_9DEIO</name>
<dbReference type="AlphaFoldDB" id="A0A221SUI2"/>
<dbReference type="InterPro" id="IPR046342">
    <property type="entry name" value="CBS_dom_sf"/>
</dbReference>
<dbReference type="InterPro" id="IPR000644">
    <property type="entry name" value="CBS_dom"/>
</dbReference>